<dbReference type="AlphaFoldDB" id="A0A7R9FHJ7"/>
<gene>
    <name evidence="1" type="ORF">TTEB3V08_LOCUS1733</name>
</gene>
<name>A0A7R9FHJ7_9NEOP</name>
<organism evidence="1">
    <name type="scientific">Timema tahoe</name>
    <dbReference type="NCBI Taxonomy" id="61484"/>
    <lineage>
        <taxon>Eukaryota</taxon>
        <taxon>Metazoa</taxon>
        <taxon>Ecdysozoa</taxon>
        <taxon>Arthropoda</taxon>
        <taxon>Hexapoda</taxon>
        <taxon>Insecta</taxon>
        <taxon>Pterygota</taxon>
        <taxon>Neoptera</taxon>
        <taxon>Polyneoptera</taxon>
        <taxon>Phasmatodea</taxon>
        <taxon>Timematodea</taxon>
        <taxon>Timematoidea</taxon>
        <taxon>Timematidae</taxon>
        <taxon>Timema</taxon>
    </lineage>
</organism>
<sequence length="103" mass="11300">MTFTLDANSYVTKDGGRATFIVAITWKGVGEYNNKINGNITTSVAAWSKVLLLQYTTLPMMGRSSWVLSNLDVRISKLEPCILPDTVKPGHTVVSKISILGFH</sequence>
<accession>A0A7R9FHJ7</accession>
<proteinExistence type="predicted"/>
<dbReference type="EMBL" id="OE000366">
    <property type="protein sequence ID" value="CAD7453603.1"/>
    <property type="molecule type" value="Genomic_DNA"/>
</dbReference>
<protein>
    <submittedName>
        <fullName evidence="1">Uncharacterized protein</fullName>
    </submittedName>
</protein>
<evidence type="ECO:0000313" key="1">
    <source>
        <dbReference type="EMBL" id="CAD7453603.1"/>
    </source>
</evidence>
<reference evidence="1" key="1">
    <citation type="submission" date="2020-11" db="EMBL/GenBank/DDBJ databases">
        <authorList>
            <person name="Tran Van P."/>
        </authorList>
    </citation>
    <scope>NUCLEOTIDE SEQUENCE</scope>
</reference>